<protein>
    <submittedName>
        <fullName evidence="1">Uncharacterized protein</fullName>
    </submittedName>
</protein>
<sequence>MGKKLSFEEQLESLHAIKSLYFSWDRDTSTSLRYVEVVDEETDAVILSIQVPINISPGTETYKINIVWENAGVKNFSSLKLFGIYWSSYNKMNYDDINECLEIYSSDSDKIVKVYS</sequence>
<evidence type="ECO:0000313" key="2">
    <source>
        <dbReference type="Proteomes" id="UP000215694"/>
    </source>
</evidence>
<gene>
    <name evidence="1" type="ORF">CHL78_000985</name>
</gene>
<proteinExistence type="predicted"/>
<dbReference type="RefSeq" id="WP_094368489.1">
    <property type="nucleotide sequence ID" value="NZ_NOJY02000001.1"/>
</dbReference>
<organism evidence="1 2">
    <name type="scientific">Romboutsia weinsteinii</name>
    <dbReference type="NCBI Taxonomy" id="2020949"/>
    <lineage>
        <taxon>Bacteria</taxon>
        <taxon>Bacillati</taxon>
        <taxon>Bacillota</taxon>
        <taxon>Clostridia</taxon>
        <taxon>Peptostreptococcales</taxon>
        <taxon>Peptostreptococcaceae</taxon>
        <taxon>Romboutsia</taxon>
    </lineage>
</organism>
<dbReference type="AlphaFoldDB" id="A0A371JAU1"/>
<keyword evidence="2" id="KW-1185">Reference proteome</keyword>
<comment type="caution">
    <text evidence="1">The sequence shown here is derived from an EMBL/GenBank/DDBJ whole genome shotgun (WGS) entry which is preliminary data.</text>
</comment>
<dbReference type="EMBL" id="NOJY02000001">
    <property type="protein sequence ID" value="RDY29777.1"/>
    <property type="molecule type" value="Genomic_DNA"/>
</dbReference>
<accession>A0A371JAU1</accession>
<name>A0A371JAU1_9FIRM</name>
<evidence type="ECO:0000313" key="1">
    <source>
        <dbReference type="EMBL" id="RDY29777.1"/>
    </source>
</evidence>
<dbReference type="Proteomes" id="UP000215694">
    <property type="component" value="Unassembled WGS sequence"/>
</dbReference>
<reference evidence="1 2" key="1">
    <citation type="journal article" date="2017" name="Genome Announc.">
        <title>Draft Genome Sequence of Romboutsia weinsteinii sp. nov. Strain CCRI-19649(T) Isolated from Surface Water.</title>
        <authorList>
            <person name="Maheux A.F."/>
            <person name="Boudreau D.K."/>
            <person name="Berube E."/>
            <person name="Boissinot M."/>
            <person name="Cantin P."/>
            <person name="Raymond F."/>
            <person name="Corbeil J."/>
            <person name="Omar R.F."/>
            <person name="Bergeron M.G."/>
        </authorList>
    </citation>
    <scope>NUCLEOTIDE SEQUENCE [LARGE SCALE GENOMIC DNA]</scope>
    <source>
        <strain evidence="1 2">CCRI-19649</strain>
    </source>
</reference>